<dbReference type="GO" id="GO:0019786">
    <property type="term" value="F:protein-phosphatidylethanolamide deconjugating activity"/>
    <property type="evidence" value="ECO:0007669"/>
    <property type="project" value="InterPro"/>
</dbReference>
<evidence type="ECO:0000256" key="4">
    <source>
        <dbReference type="ARBA" id="ARBA00022490"/>
    </source>
</evidence>
<evidence type="ECO:0000256" key="5">
    <source>
        <dbReference type="ARBA" id="ARBA00022670"/>
    </source>
</evidence>
<dbReference type="PANTHER" id="PTHR22624:SF49">
    <property type="entry name" value="CYSTEINE PROTEASE"/>
    <property type="match status" value="1"/>
</dbReference>
<comment type="subcellular location">
    <subcellularLocation>
        <location evidence="1 11">Cytoplasm</location>
    </subcellularLocation>
</comment>
<dbReference type="GO" id="GO:0016485">
    <property type="term" value="P:protein processing"/>
    <property type="evidence" value="ECO:0007669"/>
    <property type="project" value="TreeGrafter"/>
</dbReference>
<keyword evidence="7" id="KW-0788">Thiol protease</keyword>
<dbReference type="OrthoDB" id="2960936at2759"/>
<evidence type="ECO:0000256" key="6">
    <source>
        <dbReference type="ARBA" id="ARBA00022801"/>
    </source>
</evidence>
<dbReference type="GO" id="GO:0004197">
    <property type="term" value="F:cysteine-type endopeptidase activity"/>
    <property type="evidence" value="ECO:0007669"/>
    <property type="project" value="TreeGrafter"/>
</dbReference>
<protein>
    <recommendedName>
        <fullName evidence="11">Cysteine protease</fullName>
        <ecNumber evidence="11">3.4.22.-</ecNumber>
    </recommendedName>
</protein>
<dbReference type="GO" id="GO:0034727">
    <property type="term" value="P:piecemeal microautophagy of the nucleus"/>
    <property type="evidence" value="ECO:0007669"/>
    <property type="project" value="TreeGrafter"/>
</dbReference>
<evidence type="ECO:0000256" key="1">
    <source>
        <dbReference type="ARBA" id="ARBA00004496"/>
    </source>
</evidence>
<keyword evidence="9 11" id="KW-0072">Autophagy</keyword>
<dbReference type="GO" id="GO:0035973">
    <property type="term" value="P:aggrephagy"/>
    <property type="evidence" value="ECO:0007669"/>
    <property type="project" value="TreeGrafter"/>
</dbReference>
<evidence type="ECO:0000313" key="13">
    <source>
        <dbReference type="EMBL" id="PAA91284.1"/>
    </source>
</evidence>
<proteinExistence type="inferred from homology"/>
<keyword evidence="4 11" id="KW-0963">Cytoplasm</keyword>
<evidence type="ECO:0000256" key="7">
    <source>
        <dbReference type="ARBA" id="ARBA00022807"/>
    </source>
</evidence>
<dbReference type="GO" id="GO:0000423">
    <property type="term" value="P:mitophagy"/>
    <property type="evidence" value="ECO:0007669"/>
    <property type="project" value="TreeGrafter"/>
</dbReference>
<dbReference type="STRING" id="282301.A0A267H0R9"/>
<evidence type="ECO:0000313" key="14">
    <source>
        <dbReference type="Proteomes" id="UP000215902"/>
    </source>
</evidence>
<dbReference type="GO" id="GO:0015031">
    <property type="term" value="P:protein transport"/>
    <property type="evidence" value="ECO:0007669"/>
    <property type="project" value="UniProtKB-KW"/>
</dbReference>
<comment type="similarity">
    <text evidence="2 11">Belongs to the peptidase C54 family.</text>
</comment>
<comment type="catalytic activity">
    <reaction evidence="10">
        <text>[protein]-C-terminal L-amino acid-glycyl-phosphatidylethanolamide + H2O = [protein]-C-terminal L-amino acid-glycine + a 1,2-diacyl-sn-glycero-3-phosphoethanolamine</text>
        <dbReference type="Rhea" id="RHEA:67548"/>
        <dbReference type="Rhea" id="RHEA-COMP:17323"/>
        <dbReference type="Rhea" id="RHEA-COMP:17324"/>
        <dbReference type="ChEBI" id="CHEBI:15377"/>
        <dbReference type="ChEBI" id="CHEBI:64612"/>
        <dbReference type="ChEBI" id="CHEBI:172940"/>
        <dbReference type="ChEBI" id="CHEBI:172941"/>
    </reaction>
    <physiologicalReaction direction="left-to-right" evidence="10">
        <dbReference type="Rhea" id="RHEA:67549"/>
    </physiologicalReaction>
</comment>
<evidence type="ECO:0000256" key="2">
    <source>
        <dbReference type="ARBA" id="ARBA00010958"/>
    </source>
</evidence>
<gene>
    <name evidence="13" type="ORF">BOX15_Mlig004090g1</name>
</gene>
<comment type="function">
    <text evidence="11">Cysteine protease that plays a key role in autophagy by mediating both proteolytic activation and delipidation of ATG8 family proteins.</text>
</comment>
<dbReference type="GO" id="GO:0005737">
    <property type="term" value="C:cytoplasm"/>
    <property type="evidence" value="ECO:0007669"/>
    <property type="project" value="UniProtKB-SubCell"/>
</dbReference>
<reference evidence="13 14" key="1">
    <citation type="submission" date="2017-06" db="EMBL/GenBank/DDBJ databases">
        <title>A platform for efficient transgenesis in Macrostomum lignano, a flatworm model organism for stem cell research.</title>
        <authorList>
            <person name="Berezikov E."/>
        </authorList>
    </citation>
    <scope>NUCLEOTIDE SEQUENCE [LARGE SCALE GENOMIC DNA]</scope>
    <source>
        <strain evidence="13">DV1</strain>
        <tissue evidence="13">Whole organism</tissue>
    </source>
</reference>
<dbReference type="InterPro" id="IPR005078">
    <property type="entry name" value="Peptidase_C54"/>
</dbReference>
<evidence type="ECO:0000259" key="12">
    <source>
        <dbReference type="Pfam" id="PF03416"/>
    </source>
</evidence>
<sequence length="379" mass="42159">MDSYWESMVEATGNSYESGAGVEYDDLPLSDEPLYLLGHAYSTKHDREDIRLDHLSRLWVTYRRDFSPIGGSEGPKTDKGWGCMLRCGQMMLAEAIVRVKLGRAWRWSGESFANDTTYRDILRLFEDNKAAPFSIHQIASMGVSDGKPVGQWFGPNTVAQAIRKLSAFDQFANLLVHVALDNTVIIDDLKALLRSSADSKALLLFVPLRLGLSDLNQQYVPALKRCLEMPQSLGIIGGKPNHAHYFIGYQGNELYYLDPHTTQDCAVIGPAVSGVAAAAAASGSPPPPDASYHCPSLRRMPFARLDPSLAVGFVCANEAQLDDLCASLVRRMVQQFDLPLFEVHQTRPSHWPAFEPYTLASQIKFDQQEDEEDDNYVLL</sequence>
<keyword evidence="6 11" id="KW-0378">Hydrolase</keyword>
<evidence type="ECO:0000256" key="10">
    <source>
        <dbReference type="ARBA" id="ARBA00029362"/>
    </source>
</evidence>
<evidence type="ECO:0000256" key="11">
    <source>
        <dbReference type="RuleBase" id="RU363115"/>
    </source>
</evidence>
<name>A0A267H0R9_9PLAT</name>
<dbReference type="InterPro" id="IPR046792">
    <property type="entry name" value="Peptidase_C54_cat"/>
</dbReference>
<dbReference type="InterPro" id="IPR038765">
    <property type="entry name" value="Papain-like_cys_pep_sf"/>
</dbReference>
<keyword evidence="3" id="KW-0813">Transport</keyword>
<dbReference type="EMBL" id="NIVC01000092">
    <property type="protein sequence ID" value="PAA91284.1"/>
    <property type="molecule type" value="Genomic_DNA"/>
</dbReference>
<organism evidence="13 14">
    <name type="scientific">Macrostomum lignano</name>
    <dbReference type="NCBI Taxonomy" id="282301"/>
    <lineage>
        <taxon>Eukaryota</taxon>
        <taxon>Metazoa</taxon>
        <taxon>Spiralia</taxon>
        <taxon>Lophotrochozoa</taxon>
        <taxon>Platyhelminthes</taxon>
        <taxon>Rhabditophora</taxon>
        <taxon>Macrostomorpha</taxon>
        <taxon>Macrostomida</taxon>
        <taxon>Macrostomidae</taxon>
        <taxon>Macrostomum</taxon>
    </lineage>
</organism>
<dbReference type="AlphaFoldDB" id="A0A267H0R9"/>
<comment type="caution">
    <text evidence="13">The sequence shown here is derived from an EMBL/GenBank/DDBJ whole genome shotgun (WGS) entry which is preliminary data.</text>
</comment>
<dbReference type="SUPFAM" id="SSF54001">
    <property type="entry name" value="Cysteine proteinases"/>
    <property type="match status" value="1"/>
</dbReference>
<evidence type="ECO:0000256" key="9">
    <source>
        <dbReference type="ARBA" id="ARBA00023006"/>
    </source>
</evidence>
<dbReference type="Proteomes" id="UP000215902">
    <property type="component" value="Unassembled WGS sequence"/>
</dbReference>
<evidence type="ECO:0000256" key="3">
    <source>
        <dbReference type="ARBA" id="ARBA00022448"/>
    </source>
</evidence>
<keyword evidence="5 11" id="KW-0645">Protease</keyword>
<accession>A0A267H0R9</accession>
<feature type="domain" description="Peptidase C54 catalytic" evidence="12">
    <location>
        <begin position="49"/>
        <end position="326"/>
    </location>
</feature>
<dbReference type="GO" id="GO:0000045">
    <property type="term" value="P:autophagosome assembly"/>
    <property type="evidence" value="ECO:0007669"/>
    <property type="project" value="TreeGrafter"/>
</dbReference>
<keyword evidence="14" id="KW-1185">Reference proteome</keyword>
<evidence type="ECO:0000256" key="8">
    <source>
        <dbReference type="ARBA" id="ARBA00022927"/>
    </source>
</evidence>
<dbReference type="Pfam" id="PF03416">
    <property type="entry name" value="Peptidase_C54"/>
    <property type="match status" value="1"/>
</dbReference>
<dbReference type="PANTHER" id="PTHR22624">
    <property type="entry name" value="CYSTEINE PROTEASE ATG4"/>
    <property type="match status" value="1"/>
</dbReference>
<keyword evidence="8 11" id="KW-0653">Protein transport</keyword>
<dbReference type="EC" id="3.4.22.-" evidence="11"/>